<keyword evidence="2" id="KW-0732">Signal</keyword>
<evidence type="ECO:0000256" key="1">
    <source>
        <dbReference type="SAM" id="Phobius"/>
    </source>
</evidence>
<feature type="signal peptide" evidence="2">
    <location>
        <begin position="1"/>
        <end position="18"/>
    </location>
</feature>
<dbReference type="EMBL" id="LJIG01000090">
    <property type="protein sequence ID" value="KRT86850.1"/>
    <property type="molecule type" value="Genomic_DNA"/>
</dbReference>
<keyword evidence="1" id="KW-0812">Transmembrane</keyword>
<feature type="chain" id="PRO_5006668679" evidence="2">
    <location>
        <begin position="19"/>
        <end position="182"/>
    </location>
</feature>
<comment type="caution">
    <text evidence="3">The sequence shown here is derived from an EMBL/GenBank/DDBJ whole genome shotgun (WGS) entry which is preliminary data.</text>
</comment>
<evidence type="ECO:0000313" key="3">
    <source>
        <dbReference type="EMBL" id="KRT86850.1"/>
    </source>
</evidence>
<proteinExistence type="predicted"/>
<evidence type="ECO:0000256" key="2">
    <source>
        <dbReference type="SAM" id="SignalP"/>
    </source>
</evidence>
<gene>
    <name evidence="3" type="ORF">AMK59_2482</name>
</gene>
<evidence type="ECO:0000313" key="4">
    <source>
        <dbReference type="Proteomes" id="UP000051574"/>
    </source>
</evidence>
<accession>A0A0T6BHM8</accession>
<organism evidence="3 4">
    <name type="scientific">Oryctes borbonicus</name>
    <dbReference type="NCBI Taxonomy" id="1629725"/>
    <lineage>
        <taxon>Eukaryota</taxon>
        <taxon>Metazoa</taxon>
        <taxon>Ecdysozoa</taxon>
        <taxon>Arthropoda</taxon>
        <taxon>Hexapoda</taxon>
        <taxon>Insecta</taxon>
        <taxon>Pterygota</taxon>
        <taxon>Neoptera</taxon>
        <taxon>Endopterygota</taxon>
        <taxon>Coleoptera</taxon>
        <taxon>Polyphaga</taxon>
        <taxon>Scarabaeiformia</taxon>
        <taxon>Scarabaeidae</taxon>
        <taxon>Dynastinae</taxon>
        <taxon>Oryctes</taxon>
    </lineage>
</organism>
<feature type="transmembrane region" description="Helical" evidence="1">
    <location>
        <begin position="50"/>
        <end position="70"/>
    </location>
</feature>
<dbReference type="Proteomes" id="UP000051574">
    <property type="component" value="Unassembled WGS sequence"/>
</dbReference>
<keyword evidence="1" id="KW-1133">Transmembrane helix</keyword>
<keyword evidence="4" id="KW-1185">Reference proteome</keyword>
<reference evidence="3 4" key="1">
    <citation type="submission" date="2015-09" db="EMBL/GenBank/DDBJ databases">
        <title>Draft genome of the scarab beetle Oryctes borbonicus.</title>
        <authorList>
            <person name="Meyer J.M."/>
            <person name="Markov G.V."/>
            <person name="Baskaran P."/>
            <person name="Herrmann M."/>
            <person name="Sommer R.J."/>
            <person name="Roedelsperger C."/>
        </authorList>
    </citation>
    <scope>NUCLEOTIDE SEQUENCE [LARGE SCALE GENOMIC DNA]</scope>
    <source>
        <strain evidence="3">OB123</strain>
        <tissue evidence="3">Whole animal</tissue>
    </source>
</reference>
<sequence length="182" mass="20641">MMSSKILLLSIFLTFALADLPDKTVNNELPSQNSLQVVDPQTGLIRWNKYTISATILAAVLVVVGIYALTSLSMPLITYKLCYLLGYCQYSLPNYIDEYLQQTQGQSRQKRSTEYLNLLTDTLVTAYEKYGEYLGPQDNKEERDKRQADYLGPLMHTLAVAYEKYQEDNPKKNSLSGTSSIK</sequence>
<name>A0A0T6BHM8_9SCAR</name>
<keyword evidence="1" id="KW-0472">Membrane</keyword>
<dbReference type="OrthoDB" id="6775489at2759"/>
<protein>
    <submittedName>
        <fullName evidence="3">Uncharacterized protein</fullName>
    </submittedName>
</protein>
<dbReference type="AlphaFoldDB" id="A0A0T6BHM8"/>